<feature type="signal peptide" evidence="1">
    <location>
        <begin position="1"/>
        <end position="23"/>
    </location>
</feature>
<dbReference type="PhylomeDB" id="B4K4J6"/>
<feature type="chain" id="PRO_5002813294" evidence="1">
    <location>
        <begin position="24"/>
        <end position="200"/>
    </location>
</feature>
<protein>
    <submittedName>
        <fullName evidence="2">Uncharacterized protein</fullName>
    </submittedName>
</protein>
<dbReference type="HOGENOM" id="CLU_094350_0_0_1"/>
<organism evidence="2 3">
    <name type="scientific">Drosophila mojavensis</name>
    <name type="common">Fruit fly</name>
    <dbReference type="NCBI Taxonomy" id="7230"/>
    <lineage>
        <taxon>Eukaryota</taxon>
        <taxon>Metazoa</taxon>
        <taxon>Ecdysozoa</taxon>
        <taxon>Arthropoda</taxon>
        <taxon>Hexapoda</taxon>
        <taxon>Insecta</taxon>
        <taxon>Pterygota</taxon>
        <taxon>Neoptera</taxon>
        <taxon>Endopterygota</taxon>
        <taxon>Diptera</taxon>
        <taxon>Brachycera</taxon>
        <taxon>Muscomorpha</taxon>
        <taxon>Ephydroidea</taxon>
        <taxon>Drosophilidae</taxon>
        <taxon>Drosophila</taxon>
    </lineage>
</organism>
<dbReference type="KEGG" id="dmo:Dmoj_GI23608"/>
<dbReference type="InterPro" id="IPR006601">
    <property type="entry name" value="Uncharacterised_DM11_DROME"/>
</dbReference>
<dbReference type="Proteomes" id="UP000009192">
    <property type="component" value="Unassembled WGS sequence"/>
</dbReference>
<dbReference type="EMBL" id="CH933806">
    <property type="protein sequence ID" value="EDW13948.1"/>
    <property type="molecule type" value="Genomic_DNA"/>
</dbReference>
<gene>
    <name evidence="2" type="primary">Dmoj\GI23608</name>
    <name evidence="2" type="ORF">Dmoj_GI23608</name>
</gene>
<dbReference type="eggNOG" id="ENOG502T920">
    <property type="taxonomic scope" value="Eukaryota"/>
</dbReference>
<reference evidence="2 3" key="1">
    <citation type="journal article" date="2007" name="Nature">
        <title>Evolution of genes and genomes on the Drosophila phylogeny.</title>
        <authorList>
            <consortium name="Drosophila 12 Genomes Consortium"/>
            <person name="Clark A.G."/>
            <person name="Eisen M.B."/>
            <person name="Smith D.R."/>
            <person name="Bergman C.M."/>
            <person name="Oliver B."/>
            <person name="Markow T.A."/>
            <person name="Kaufman T.C."/>
            <person name="Kellis M."/>
            <person name="Gelbart W."/>
            <person name="Iyer V.N."/>
            <person name="Pollard D.A."/>
            <person name="Sackton T.B."/>
            <person name="Larracuente A.M."/>
            <person name="Singh N.D."/>
            <person name="Abad J.P."/>
            <person name="Abt D.N."/>
            <person name="Adryan B."/>
            <person name="Aguade M."/>
            <person name="Akashi H."/>
            <person name="Anderson W.W."/>
            <person name="Aquadro C.F."/>
            <person name="Ardell D.H."/>
            <person name="Arguello R."/>
            <person name="Artieri C.G."/>
            <person name="Barbash D.A."/>
            <person name="Barker D."/>
            <person name="Barsanti P."/>
            <person name="Batterham P."/>
            <person name="Batzoglou S."/>
            <person name="Begun D."/>
            <person name="Bhutkar A."/>
            <person name="Blanco E."/>
            <person name="Bosak S.A."/>
            <person name="Bradley R.K."/>
            <person name="Brand A.D."/>
            <person name="Brent M.R."/>
            <person name="Brooks A.N."/>
            <person name="Brown R.H."/>
            <person name="Butlin R.K."/>
            <person name="Caggese C."/>
            <person name="Calvi B.R."/>
            <person name="Bernardo de Carvalho A."/>
            <person name="Caspi A."/>
            <person name="Castrezana S."/>
            <person name="Celniker S.E."/>
            <person name="Chang J.L."/>
            <person name="Chapple C."/>
            <person name="Chatterji S."/>
            <person name="Chinwalla A."/>
            <person name="Civetta A."/>
            <person name="Clifton S.W."/>
            <person name="Comeron J.M."/>
            <person name="Costello J.C."/>
            <person name="Coyne J.A."/>
            <person name="Daub J."/>
            <person name="David R.G."/>
            <person name="Delcher A.L."/>
            <person name="Delehaunty K."/>
            <person name="Do C.B."/>
            <person name="Ebling H."/>
            <person name="Edwards K."/>
            <person name="Eickbush T."/>
            <person name="Evans J.D."/>
            <person name="Filipski A."/>
            <person name="Findeiss S."/>
            <person name="Freyhult E."/>
            <person name="Fulton L."/>
            <person name="Fulton R."/>
            <person name="Garcia A.C."/>
            <person name="Gardiner A."/>
            <person name="Garfield D.A."/>
            <person name="Garvin B.E."/>
            <person name="Gibson G."/>
            <person name="Gilbert D."/>
            <person name="Gnerre S."/>
            <person name="Godfrey J."/>
            <person name="Good R."/>
            <person name="Gotea V."/>
            <person name="Gravely B."/>
            <person name="Greenberg A.J."/>
            <person name="Griffiths-Jones S."/>
            <person name="Gross S."/>
            <person name="Guigo R."/>
            <person name="Gustafson E.A."/>
            <person name="Haerty W."/>
            <person name="Hahn M.W."/>
            <person name="Halligan D.L."/>
            <person name="Halpern A.L."/>
            <person name="Halter G.M."/>
            <person name="Han M.V."/>
            <person name="Heger A."/>
            <person name="Hillier L."/>
            <person name="Hinrichs A.S."/>
            <person name="Holmes I."/>
            <person name="Hoskins R.A."/>
            <person name="Hubisz M.J."/>
            <person name="Hultmark D."/>
            <person name="Huntley M.A."/>
            <person name="Jaffe D.B."/>
            <person name="Jagadeeshan S."/>
            <person name="Jeck W.R."/>
            <person name="Johnson J."/>
            <person name="Jones C.D."/>
            <person name="Jordan W.C."/>
            <person name="Karpen G.H."/>
            <person name="Kataoka E."/>
            <person name="Keightley P.D."/>
            <person name="Kheradpour P."/>
            <person name="Kirkness E.F."/>
            <person name="Koerich L.B."/>
            <person name="Kristiansen K."/>
            <person name="Kudrna D."/>
            <person name="Kulathinal R.J."/>
            <person name="Kumar S."/>
            <person name="Kwok R."/>
            <person name="Lander E."/>
            <person name="Langley C.H."/>
            <person name="Lapoint R."/>
            <person name="Lazzaro B.P."/>
            <person name="Lee S.J."/>
            <person name="Levesque L."/>
            <person name="Li R."/>
            <person name="Lin C.F."/>
            <person name="Lin M.F."/>
            <person name="Lindblad-Toh K."/>
            <person name="Llopart A."/>
            <person name="Long M."/>
            <person name="Low L."/>
            <person name="Lozovsky E."/>
            <person name="Lu J."/>
            <person name="Luo M."/>
            <person name="Machado C.A."/>
            <person name="Makalowski W."/>
            <person name="Marzo M."/>
            <person name="Matsuda M."/>
            <person name="Matzkin L."/>
            <person name="McAllister B."/>
            <person name="McBride C.S."/>
            <person name="McKernan B."/>
            <person name="McKernan K."/>
            <person name="Mendez-Lago M."/>
            <person name="Minx P."/>
            <person name="Mollenhauer M.U."/>
            <person name="Montooth K."/>
            <person name="Mount S.M."/>
            <person name="Mu X."/>
            <person name="Myers E."/>
            <person name="Negre B."/>
            <person name="Newfeld S."/>
            <person name="Nielsen R."/>
            <person name="Noor M.A."/>
            <person name="O'Grady P."/>
            <person name="Pachter L."/>
            <person name="Papaceit M."/>
            <person name="Parisi M.J."/>
            <person name="Parisi M."/>
            <person name="Parts L."/>
            <person name="Pedersen J.S."/>
            <person name="Pesole G."/>
            <person name="Phillippy A.M."/>
            <person name="Ponting C.P."/>
            <person name="Pop M."/>
            <person name="Porcelli D."/>
            <person name="Powell J.R."/>
            <person name="Prohaska S."/>
            <person name="Pruitt K."/>
            <person name="Puig M."/>
            <person name="Quesneville H."/>
            <person name="Ram K.R."/>
            <person name="Rand D."/>
            <person name="Rasmussen M.D."/>
            <person name="Reed L.K."/>
            <person name="Reenan R."/>
            <person name="Reily A."/>
            <person name="Remington K.A."/>
            <person name="Rieger T.T."/>
            <person name="Ritchie M.G."/>
            <person name="Robin C."/>
            <person name="Rogers Y.H."/>
            <person name="Rohde C."/>
            <person name="Rozas J."/>
            <person name="Rubenfield M.J."/>
            <person name="Ruiz A."/>
            <person name="Russo S."/>
            <person name="Salzberg S.L."/>
            <person name="Sanchez-Gracia A."/>
            <person name="Saranga D.J."/>
            <person name="Sato H."/>
            <person name="Schaeffer S.W."/>
            <person name="Schatz M.C."/>
            <person name="Schlenke T."/>
            <person name="Schwartz R."/>
            <person name="Segarra C."/>
            <person name="Singh R.S."/>
            <person name="Sirot L."/>
            <person name="Sirota M."/>
            <person name="Sisneros N.B."/>
            <person name="Smith C.D."/>
            <person name="Smith T.F."/>
            <person name="Spieth J."/>
            <person name="Stage D.E."/>
            <person name="Stark A."/>
            <person name="Stephan W."/>
            <person name="Strausberg R.L."/>
            <person name="Strempel S."/>
            <person name="Sturgill D."/>
            <person name="Sutton G."/>
            <person name="Sutton G.G."/>
            <person name="Tao W."/>
            <person name="Teichmann S."/>
            <person name="Tobari Y.N."/>
            <person name="Tomimura Y."/>
            <person name="Tsolas J.M."/>
            <person name="Valente V.L."/>
            <person name="Venter E."/>
            <person name="Venter J.C."/>
            <person name="Vicario S."/>
            <person name="Vieira F.G."/>
            <person name="Vilella A.J."/>
            <person name="Villasante A."/>
            <person name="Walenz B."/>
            <person name="Wang J."/>
            <person name="Wasserman M."/>
            <person name="Watts T."/>
            <person name="Wilson D."/>
            <person name="Wilson R.K."/>
            <person name="Wing R.A."/>
            <person name="Wolfner M.F."/>
            <person name="Wong A."/>
            <person name="Wong G.K."/>
            <person name="Wu C.I."/>
            <person name="Wu G."/>
            <person name="Yamamoto D."/>
            <person name="Yang H.P."/>
            <person name="Yang S.P."/>
            <person name="Yorke J.A."/>
            <person name="Yoshida K."/>
            <person name="Zdobnov E."/>
            <person name="Zhang P."/>
            <person name="Zhang Y."/>
            <person name="Zimin A.V."/>
            <person name="Baldwin J."/>
            <person name="Abdouelleil A."/>
            <person name="Abdulkadir J."/>
            <person name="Abebe A."/>
            <person name="Abera B."/>
            <person name="Abreu J."/>
            <person name="Acer S.C."/>
            <person name="Aftuck L."/>
            <person name="Alexander A."/>
            <person name="An P."/>
            <person name="Anderson E."/>
            <person name="Anderson S."/>
            <person name="Arachi H."/>
            <person name="Azer M."/>
            <person name="Bachantsang P."/>
            <person name="Barry A."/>
            <person name="Bayul T."/>
            <person name="Berlin A."/>
            <person name="Bessette D."/>
            <person name="Bloom T."/>
            <person name="Blye J."/>
            <person name="Boguslavskiy L."/>
            <person name="Bonnet C."/>
            <person name="Boukhgalter B."/>
            <person name="Bourzgui I."/>
            <person name="Brown A."/>
            <person name="Cahill P."/>
            <person name="Channer S."/>
            <person name="Cheshatsang Y."/>
            <person name="Chuda L."/>
            <person name="Citroen M."/>
            <person name="Collymore A."/>
            <person name="Cooke P."/>
            <person name="Costello M."/>
            <person name="D'Aco K."/>
            <person name="Daza R."/>
            <person name="De Haan G."/>
            <person name="DeGray S."/>
            <person name="DeMaso C."/>
            <person name="Dhargay N."/>
            <person name="Dooley K."/>
            <person name="Dooley E."/>
            <person name="Doricent M."/>
            <person name="Dorje P."/>
            <person name="Dorjee K."/>
            <person name="Dupes A."/>
            <person name="Elong R."/>
            <person name="Falk J."/>
            <person name="Farina A."/>
            <person name="Faro S."/>
            <person name="Ferguson D."/>
            <person name="Fisher S."/>
            <person name="Foley C.D."/>
            <person name="Franke A."/>
            <person name="Friedrich D."/>
            <person name="Gadbois L."/>
            <person name="Gearin G."/>
            <person name="Gearin C.R."/>
            <person name="Giannoukos G."/>
            <person name="Goode T."/>
            <person name="Graham J."/>
            <person name="Grandbois E."/>
            <person name="Grewal S."/>
            <person name="Gyaltsen K."/>
            <person name="Hafez N."/>
            <person name="Hagos B."/>
            <person name="Hall J."/>
            <person name="Henson C."/>
            <person name="Hollinger A."/>
            <person name="Honan T."/>
            <person name="Huard M.D."/>
            <person name="Hughes L."/>
            <person name="Hurhula B."/>
            <person name="Husby M.E."/>
            <person name="Kamat A."/>
            <person name="Kanga B."/>
            <person name="Kashin S."/>
            <person name="Khazanovich D."/>
            <person name="Kisner P."/>
            <person name="Lance K."/>
            <person name="Lara M."/>
            <person name="Lee W."/>
            <person name="Lennon N."/>
            <person name="Letendre F."/>
            <person name="LeVine R."/>
            <person name="Lipovsky A."/>
            <person name="Liu X."/>
            <person name="Liu J."/>
            <person name="Liu S."/>
            <person name="Lokyitsang T."/>
            <person name="Lokyitsang Y."/>
            <person name="Lubonja R."/>
            <person name="Lui A."/>
            <person name="MacDonald P."/>
            <person name="Magnisalis V."/>
            <person name="Maru K."/>
            <person name="Matthews C."/>
            <person name="McCusker W."/>
            <person name="McDonough S."/>
            <person name="Mehta T."/>
            <person name="Meldrim J."/>
            <person name="Meneus L."/>
            <person name="Mihai O."/>
            <person name="Mihalev A."/>
            <person name="Mihova T."/>
            <person name="Mittelman R."/>
            <person name="Mlenga V."/>
            <person name="Montmayeur A."/>
            <person name="Mulrain L."/>
            <person name="Navidi A."/>
            <person name="Naylor J."/>
            <person name="Negash T."/>
            <person name="Nguyen T."/>
            <person name="Nguyen N."/>
            <person name="Nicol R."/>
            <person name="Norbu C."/>
            <person name="Norbu N."/>
            <person name="Novod N."/>
            <person name="O'Neill B."/>
            <person name="Osman S."/>
            <person name="Markiewicz E."/>
            <person name="Oyono O.L."/>
            <person name="Patti C."/>
            <person name="Phunkhang P."/>
            <person name="Pierre F."/>
            <person name="Priest M."/>
            <person name="Raghuraman S."/>
            <person name="Rege F."/>
            <person name="Reyes R."/>
            <person name="Rise C."/>
            <person name="Rogov P."/>
            <person name="Ross K."/>
            <person name="Ryan E."/>
            <person name="Settipalli S."/>
            <person name="Shea T."/>
            <person name="Sherpa N."/>
            <person name="Shi L."/>
            <person name="Shih D."/>
            <person name="Sparrow T."/>
            <person name="Spaulding J."/>
            <person name="Stalker J."/>
            <person name="Stange-Thomann N."/>
            <person name="Stavropoulos S."/>
            <person name="Stone C."/>
            <person name="Strader C."/>
            <person name="Tesfaye S."/>
            <person name="Thomson T."/>
            <person name="Thoulutsang Y."/>
            <person name="Thoulutsang D."/>
            <person name="Topham K."/>
            <person name="Topping I."/>
            <person name="Tsamla T."/>
            <person name="Vassiliev H."/>
            <person name="Vo A."/>
            <person name="Wangchuk T."/>
            <person name="Wangdi T."/>
            <person name="Weiand M."/>
            <person name="Wilkinson J."/>
            <person name="Wilson A."/>
            <person name="Yadav S."/>
            <person name="Young G."/>
            <person name="Yu Q."/>
            <person name="Zembek L."/>
            <person name="Zhong D."/>
            <person name="Zimmer A."/>
            <person name="Zwirko Z."/>
            <person name="Jaffe D.B."/>
            <person name="Alvarez P."/>
            <person name="Brockman W."/>
            <person name="Butler J."/>
            <person name="Chin C."/>
            <person name="Gnerre S."/>
            <person name="Grabherr M."/>
            <person name="Kleber M."/>
            <person name="Mauceli E."/>
            <person name="MacCallum I."/>
        </authorList>
    </citation>
    <scope>NUCLEOTIDE SEQUENCE [LARGE SCALE GENOMIC DNA]</scope>
    <source>
        <strain evidence="3">Tucson 15081-1352.22</strain>
    </source>
</reference>
<dbReference type="AlphaFoldDB" id="B4K4J6"/>
<name>B4K4J6_DROMO</name>
<dbReference type="OMA" id="TFTIHDD"/>
<dbReference type="InParanoid" id="B4K4J6"/>
<sequence length="200" mass="23500">MWVKMKFLYPLCIVILLAICSSALKYIFVPENEDFFQDCPNSESNVLNVNQAADMSHMTFTIHDDVILVSGNVTYTWMIEVGDRIQASFSSVKYDRGMWQQTPYSMKIRDFVPALFDRNLDFYKYWTRHIMNREEIRQTMFYPGTVLIHEPFDVNVTMESNGMPINGRYKFTTIIKAFDSNNVQRDTYICFEVIGDVNRL</sequence>
<dbReference type="OrthoDB" id="7975395at2759"/>
<accession>B4K4J6</accession>
<dbReference type="FunCoup" id="B4K4J6">
    <property type="interactions" value="71"/>
</dbReference>
<keyword evidence="1" id="KW-0732">Signal</keyword>
<evidence type="ECO:0000313" key="3">
    <source>
        <dbReference type="Proteomes" id="UP000009192"/>
    </source>
</evidence>
<proteinExistence type="predicted"/>
<dbReference type="SMART" id="SM00675">
    <property type="entry name" value="DM11"/>
    <property type="match status" value="1"/>
</dbReference>
<keyword evidence="3" id="KW-1185">Reference proteome</keyword>
<evidence type="ECO:0000256" key="1">
    <source>
        <dbReference type="SAM" id="SignalP"/>
    </source>
</evidence>
<evidence type="ECO:0000313" key="2">
    <source>
        <dbReference type="EMBL" id="EDW13948.1"/>
    </source>
</evidence>